<evidence type="ECO:0000256" key="6">
    <source>
        <dbReference type="ARBA" id="ARBA00023235"/>
    </source>
</evidence>
<dbReference type="Gene3D" id="3.20.20.80">
    <property type="entry name" value="Glycosidases"/>
    <property type="match status" value="1"/>
</dbReference>
<feature type="domain" description="Glycosyl hydrolase family 13 catalytic" evidence="9">
    <location>
        <begin position="93"/>
        <end position="494"/>
    </location>
</feature>
<proteinExistence type="inferred from homology"/>
<reference evidence="10 11" key="1">
    <citation type="submission" date="2023-05" db="EMBL/GenBank/DDBJ databases">
        <title>Corynebacterium suedekumii sp. nov. and Corynebacterium breve sp. nov. isolated from raw cow's milk.</title>
        <authorList>
            <person name="Baer M.K."/>
            <person name="Mehl L."/>
            <person name="Hellmuth R."/>
            <person name="Marke G."/>
            <person name="Lipski A."/>
        </authorList>
    </citation>
    <scope>NUCLEOTIDE SEQUENCE [LARGE SCALE GENOMIC DNA]</scope>
    <source>
        <strain evidence="10 11">LM112</strain>
    </source>
</reference>
<dbReference type="InterPro" id="IPR045857">
    <property type="entry name" value="O16G_dom_2"/>
</dbReference>
<dbReference type="NCBIfam" id="TIGR02456">
    <property type="entry name" value="treS_nterm"/>
    <property type="match status" value="1"/>
</dbReference>
<evidence type="ECO:0000256" key="2">
    <source>
        <dbReference type="ARBA" id="ARBA00005496"/>
    </source>
</evidence>
<dbReference type="Gene3D" id="3.90.400.10">
    <property type="entry name" value="Oligo-1,6-glucosidase, Domain 2"/>
    <property type="match status" value="1"/>
</dbReference>
<protein>
    <recommendedName>
        <fullName evidence="3">maltose alpha-D-glucosyltransferase</fullName>
        <ecNumber evidence="3">5.4.99.16</ecNumber>
    </recommendedName>
    <alternativeName>
        <fullName evidence="7">Maltose alpha-D-glucosyltransferase</fullName>
    </alternativeName>
</protein>
<dbReference type="Pfam" id="PF00128">
    <property type="entry name" value="Alpha-amylase"/>
    <property type="match status" value="2"/>
</dbReference>
<dbReference type="InterPro" id="IPR012810">
    <property type="entry name" value="TreS/a-amylase_N"/>
</dbReference>
<dbReference type="SUPFAM" id="SSF51011">
    <property type="entry name" value="Glycosyl hydrolase domain"/>
    <property type="match status" value="1"/>
</dbReference>
<dbReference type="Proteomes" id="UP001238805">
    <property type="component" value="Chromosome"/>
</dbReference>
<evidence type="ECO:0000256" key="1">
    <source>
        <dbReference type="ARBA" id="ARBA00001595"/>
    </source>
</evidence>
<dbReference type="RefSeq" id="WP_284874858.1">
    <property type="nucleotide sequence ID" value="NZ_CP126970.1"/>
</dbReference>
<gene>
    <name evidence="10" type="primary">treS</name>
    <name evidence="10" type="ORF">QP029_14055</name>
</gene>
<dbReference type="InterPro" id="IPR006047">
    <property type="entry name" value="GH13_cat_dom"/>
</dbReference>
<dbReference type="Pfam" id="PF16657">
    <property type="entry name" value="Malt_amylase_C"/>
    <property type="match status" value="1"/>
</dbReference>
<dbReference type="InterPro" id="IPR032091">
    <property type="entry name" value="Malt_amylase-like_C"/>
</dbReference>
<evidence type="ECO:0000259" key="9">
    <source>
        <dbReference type="SMART" id="SM00642"/>
    </source>
</evidence>
<dbReference type="EMBL" id="CP126970">
    <property type="protein sequence ID" value="WIM70268.1"/>
    <property type="molecule type" value="Genomic_DNA"/>
</dbReference>
<evidence type="ECO:0000256" key="8">
    <source>
        <dbReference type="SAM" id="MobiDB-lite"/>
    </source>
</evidence>
<evidence type="ECO:0000256" key="3">
    <source>
        <dbReference type="ARBA" id="ARBA00012619"/>
    </source>
</evidence>
<dbReference type="InterPro" id="IPR013780">
    <property type="entry name" value="Glyco_hydro_b"/>
</dbReference>
<feature type="region of interest" description="Disordered" evidence="8">
    <location>
        <begin position="1"/>
        <end position="55"/>
    </location>
</feature>
<organism evidence="10 11">
    <name type="scientific">Corynebacterium suedekumii</name>
    <dbReference type="NCBI Taxonomy" id="3049801"/>
    <lineage>
        <taxon>Bacteria</taxon>
        <taxon>Bacillati</taxon>
        <taxon>Actinomycetota</taxon>
        <taxon>Actinomycetes</taxon>
        <taxon>Mycobacteriales</taxon>
        <taxon>Corynebacteriaceae</taxon>
        <taxon>Corynebacterium</taxon>
    </lineage>
</organism>
<sequence length="626" mass="72022">MTDDTTKTPMDTDSDDPGFHAPSDATEASHPGLATGPLADTETEPAGTRPETDAEGYIVETEAQAYETPAPAPGDNPWERPDHEWYKDAVFYEVLVRAFYDPEGTGSGSLKGVTEKLDYLQWLGIDCIWLPPFYDSPLKDGGYDIRDFRKILPEFGTVEDFVELIDHAHKRGIRVITDLVMNHTSDQHAWFQESRRDPEGPYGDFYVWSDDPTEYEEARIIFIDTEESNWTFDPVRKQYFWHRFFSNQPDLNYDHPPVRAAMLDVMRFWLDLGLDGFRLDAVPYLYEREGTNCENLPETHEFLKQVRGVVDDEYPGRVLLAEANQLPEDVVEYFGEPEIGDECHMAFHFPVMPRIFMGVHQQSRVPISEILADTPAIPKTAQWGIFLRNHDELTLEMVTDDERAYMYKHFAKDPRMKANVGIRRRLTPLLNGDRNKLELFTALLLSLPGSPVLYYGDEIGMGDNIWLADRDGVRTPMQWSSDRNGGFSKADPERLYLPAIQNDQYGYATVNVENQMKRDNSLLHWTRAQVHIRKQYHAFGRGSYREINCPNEAVLTFIREYKGERILCVNNLSDRPQAVSLDLSEYAGTTPRELSGGELFPQIKKYPWVVTLPPHGFFWFDLSEED</sequence>
<comment type="catalytic activity">
    <reaction evidence="1">
        <text>D-maltose = alpha,alpha-trehalose</text>
        <dbReference type="Rhea" id="RHEA:15145"/>
        <dbReference type="ChEBI" id="CHEBI:16551"/>
        <dbReference type="ChEBI" id="CHEBI:17306"/>
        <dbReference type="EC" id="5.4.99.16"/>
    </reaction>
</comment>
<evidence type="ECO:0000256" key="7">
    <source>
        <dbReference type="ARBA" id="ARBA00031378"/>
    </source>
</evidence>
<name>A0ABY8VNM1_9CORY</name>
<dbReference type="PANTHER" id="PTHR10357:SF219">
    <property type="entry name" value="MALTOSE ALPHA-D-GLUCOSYLTRANSFERASE"/>
    <property type="match status" value="1"/>
</dbReference>
<dbReference type="Gene3D" id="2.60.40.1180">
    <property type="entry name" value="Golgi alpha-mannosidase II"/>
    <property type="match status" value="1"/>
</dbReference>
<evidence type="ECO:0000313" key="11">
    <source>
        <dbReference type="Proteomes" id="UP001238805"/>
    </source>
</evidence>
<evidence type="ECO:0000256" key="4">
    <source>
        <dbReference type="ARBA" id="ARBA00022723"/>
    </source>
</evidence>
<keyword evidence="6 10" id="KW-0413">Isomerase</keyword>
<dbReference type="GO" id="GO:0047471">
    <property type="term" value="F:maltose alpha-D-glucosyltransferase activity"/>
    <property type="evidence" value="ECO:0007669"/>
    <property type="project" value="UniProtKB-EC"/>
</dbReference>
<dbReference type="CDD" id="cd11334">
    <property type="entry name" value="AmyAc_TreS"/>
    <property type="match status" value="1"/>
</dbReference>
<dbReference type="InterPro" id="IPR017853">
    <property type="entry name" value="GH"/>
</dbReference>
<keyword evidence="5" id="KW-0106">Calcium</keyword>
<dbReference type="SUPFAM" id="SSF51445">
    <property type="entry name" value="(Trans)glycosidases"/>
    <property type="match status" value="1"/>
</dbReference>
<keyword evidence="4" id="KW-0479">Metal-binding</keyword>
<comment type="similarity">
    <text evidence="2">Belongs to the glycosyl hydrolase 13 family. TreS subfamily.</text>
</comment>
<dbReference type="SMART" id="SM00642">
    <property type="entry name" value="Aamy"/>
    <property type="match status" value="1"/>
</dbReference>
<keyword evidence="11" id="KW-1185">Reference proteome</keyword>
<evidence type="ECO:0000256" key="5">
    <source>
        <dbReference type="ARBA" id="ARBA00022837"/>
    </source>
</evidence>
<dbReference type="PANTHER" id="PTHR10357">
    <property type="entry name" value="ALPHA-AMYLASE FAMILY MEMBER"/>
    <property type="match status" value="1"/>
</dbReference>
<accession>A0ABY8VNM1</accession>
<evidence type="ECO:0000313" key="10">
    <source>
        <dbReference type="EMBL" id="WIM70268.1"/>
    </source>
</evidence>
<dbReference type="EC" id="5.4.99.16" evidence="3"/>